<feature type="region of interest" description="Disordered" evidence="1">
    <location>
        <begin position="698"/>
        <end position="733"/>
    </location>
</feature>
<accession>A0A8I6TCD1</accession>
<evidence type="ECO:0000313" key="2">
    <source>
        <dbReference type="EnsemblMetazoa" id="XP_014243509.1"/>
    </source>
</evidence>
<organism evidence="2 3">
    <name type="scientific">Cimex lectularius</name>
    <name type="common">Bed bug</name>
    <name type="synonym">Acanthia lectularia</name>
    <dbReference type="NCBI Taxonomy" id="79782"/>
    <lineage>
        <taxon>Eukaryota</taxon>
        <taxon>Metazoa</taxon>
        <taxon>Ecdysozoa</taxon>
        <taxon>Arthropoda</taxon>
        <taxon>Hexapoda</taxon>
        <taxon>Insecta</taxon>
        <taxon>Pterygota</taxon>
        <taxon>Neoptera</taxon>
        <taxon>Paraneoptera</taxon>
        <taxon>Hemiptera</taxon>
        <taxon>Heteroptera</taxon>
        <taxon>Panheteroptera</taxon>
        <taxon>Cimicomorpha</taxon>
        <taxon>Cimicidae</taxon>
        <taxon>Cimex</taxon>
    </lineage>
</organism>
<feature type="compositionally biased region" description="Basic and acidic residues" evidence="1">
    <location>
        <begin position="482"/>
        <end position="499"/>
    </location>
</feature>
<feature type="region of interest" description="Disordered" evidence="1">
    <location>
        <begin position="1002"/>
        <end position="1047"/>
    </location>
</feature>
<feature type="region of interest" description="Disordered" evidence="1">
    <location>
        <begin position="475"/>
        <end position="499"/>
    </location>
</feature>
<feature type="region of interest" description="Disordered" evidence="1">
    <location>
        <begin position="35"/>
        <end position="56"/>
    </location>
</feature>
<dbReference type="Proteomes" id="UP000494040">
    <property type="component" value="Unassembled WGS sequence"/>
</dbReference>
<reference evidence="2" key="1">
    <citation type="submission" date="2022-01" db="UniProtKB">
        <authorList>
            <consortium name="EnsemblMetazoa"/>
        </authorList>
    </citation>
    <scope>IDENTIFICATION</scope>
</reference>
<dbReference type="RefSeq" id="XP_014243509.1">
    <property type="nucleotide sequence ID" value="XM_014388023.2"/>
</dbReference>
<proteinExistence type="predicted"/>
<keyword evidence="3" id="KW-1185">Reference proteome</keyword>
<feature type="region of interest" description="Disordered" evidence="1">
    <location>
        <begin position="81"/>
        <end position="107"/>
    </location>
</feature>
<feature type="compositionally biased region" description="Low complexity" evidence="1">
    <location>
        <begin position="790"/>
        <end position="799"/>
    </location>
</feature>
<name>A0A8I6TCD1_CIMLE</name>
<feature type="compositionally biased region" description="Basic and acidic residues" evidence="1">
    <location>
        <begin position="1238"/>
        <end position="1247"/>
    </location>
</feature>
<feature type="region of interest" description="Disordered" evidence="1">
    <location>
        <begin position="128"/>
        <end position="160"/>
    </location>
</feature>
<feature type="region of interest" description="Disordered" evidence="1">
    <location>
        <begin position="1238"/>
        <end position="1268"/>
    </location>
</feature>
<dbReference type="OrthoDB" id="10689566at2759"/>
<feature type="region of interest" description="Disordered" evidence="1">
    <location>
        <begin position="546"/>
        <end position="570"/>
    </location>
</feature>
<dbReference type="KEGG" id="clec:106663305"/>
<feature type="compositionally biased region" description="Basic residues" evidence="1">
    <location>
        <begin position="712"/>
        <end position="732"/>
    </location>
</feature>
<feature type="compositionally biased region" description="Polar residues" evidence="1">
    <location>
        <begin position="933"/>
        <end position="966"/>
    </location>
</feature>
<evidence type="ECO:0000313" key="3">
    <source>
        <dbReference type="Proteomes" id="UP000494040"/>
    </source>
</evidence>
<dbReference type="GeneID" id="106663305"/>
<feature type="compositionally biased region" description="Basic and acidic residues" evidence="1">
    <location>
        <begin position="828"/>
        <end position="844"/>
    </location>
</feature>
<dbReference type="AlphaFoldDB" id="A0A8I6TCD1"/>
<feature type="compositionally biased region" description="Polar residues" evidence="1">
    <location>
        <begin position="1014"/>
        <end position="1038"/>
    </location>
</feature>
<protein>
    <submittedName>
        <fullName evidence="2">Uncharacterized protein</fullName>
    </submittedName>
</protein>
<feature type="compositionally biased region" description="Basic residues" evidence="1">
    <location>
        <begin position="846"/>
        <end position="879"/>
    </location>
</feature>
<feature type="region of interest" description="Disordered" evidence="1">
    <location>
        <begin position="775"/>
        <end position="976"/>
    </location>
</feature>
<sequence>MHNQQTELTCRRLFPFTIPNLKKWCLPRPVLSVRPGAQGDGTEDNPAMSQFTQTEYGKDYTTKKKYKPINKWRMVRSAYKLSGRPSRRHSRNSQELKAQPSVARLPSIPSLPSISSLYEPAPETMEPICSHSCGIKKQPEISPRGGSPPNTPKMRRRSLRDVGPKVDCWRSFRPTTTSTVEKKDSKLRLQSMLSVVDLLLSASKKENWILRASGYLLALKKEIKFCLDNKILPRLASTNDLPTLYEPRINYKEFNPRRKFYGYVRRLRFDDFYDDEIPHEPCKTLQHETRFLPMVDPTTDIIETKLSVRPKATEKCLDSDNLKSRNNPNENLYDILKSYCIGKSAMQHYIPGPIEHDFIDDGIVTDEKLPEDEEKRLEIKLSSFLKEMFSFSPSSSKTEKSAEAPSLDVADILKRLQMESSKEKNKSHSSDHYYRHEENFYRSKTIKRGNKQLSPSKTPLITSVKLSELIYDNKTNSTTHRHTTEGTSSKKDSDKRVTSTIDSRLKREFESLEMKLRGSHNKLSLKESAHLANILDQIKRMSFQNRKSAAELKPPKKSNQQPKRQPKNVPKDLKFYDGIIAQSSLPDAVCFSRIKKLLRVYKEKQVDEKIRSLITDFSDDQKYGELKENIQRLNEVIGNLAKGNKDWASLPIDARIKAVENPTEKSMITGLEARETINELIQIIDNIKDISSRVYEVKSGDAPSGTMSCKSGKAKQKGKKYTKKKQKAGNLKKHQDSLTVLQEQKVFSSRKGLTQENQKDLSQRNKPMAECRKGLPTESHKQLPNKGHSLKSLKATSSKSSKKLQPKSLRSLVPDSRKSLQSVRKTSKREVSKVSQMSRKEQKSSKGLHHKSSKRSAQGRRKAHKSVSHKGAHPRRKKQRPEPVRGLKSQSRKKMNRRSRKTLKSGRQKKKSVRKTTQSKKGGLAQHQEPHKATQSKSSKTLQPGNNSKSQVETRKLTSNNKTKSPPTRRKKIPSLKRLLNNVGIKQQPSKGHVKAIAQNVSKISSSQSTSQSPNPKQINRQKSIVKQASQGKNNSTPKELPGDMSKTLTHKHDCMVSKSVLEAIKKNPKYIETAVENILKRSHSKQSLISMLLQVIHARLESENGENLGCGDRSKTNRNKFDDMYENLSVTELSFNSPNVSCHSFNYLKNLYDKSTNSFGNQLTKSLAKTYQLKTGNRFVEQGLPKQNIGDAELPRQTDALERRKKCLLLPTEKVLLEEHPKPIINKPIKKLPVRNKKIEKSDKAKTSASHKTMAMKGKNISAKHFT</sequence>
<evidence type="ECO:0000256" key="1">
    <source>
        <dbReference type="SAM" id="MobiDB-lite"/>
    </source>
</evidence>
<feature type="compositionally biased region" description="Basic residues" evidence="1">
    <location>
        <begin position="890"/>
        <end position="918"/>
    </location>
</feature>
<dbReference type="EnsemblMetazoa" id="XM_014388023.2">
    <property type="protein sequence ID" value="XP_014243509.1"/>
    <property type="gene ID" value="LOC106663305"/>
</dbReference>